<protein>
    <submittedName>
        <fullName evidence="1">Uncharacterized protein</fullName>
    </submittedName>
</protein>
<comment type="caution">
    <text evidence="1">The sequence shown here is derived from an EMBL/GenBank/DDBJ whole genome shotgun (WGS) entry which is preliminary data.</text>
</comment>
<proteinExistence type="predicted"/>
<reference evidence="1" key="1">
    <citation type="submission" date="2022-02" db="EMBL/GenBank/DDBJ databases">
        <title>Vibrio sp. nov., a new bacterium isolated from Bohai sea, China.</title>
        <authorList>
            <person name="Yuan Y."/>
        </authorList>
    </citation>
    <scope>NUCLEOTIDE SEQUENCE</scope>
    <source>
        <strain evidence="1">DBSS07</strain>
    </source>
</reference>
<dbReference type="AlphaFoldDB" id="A0A9X3CIQ8"/>
<organism evidence="1 2">
    <name type="scientific">Vibrio paucivorans</name>
    <dbReference type="NCBI Taxonomy" id="2829489"/>
    <lineage>
        <taxon>Bacteria</taxon>
        <taxon>Pseudomonadati</taxon>
        <taxon>Pseudomonadota</taxon>
        <taxon>Gammaproteobacteria</taxon>
        <taxon>Vibrionales</taxon>
        <taxon>Vibrionaceae</taxon>
        <taxon>Vibrio</taxon>
    </lineage>
</organism>
<dbReference type="RefSeq" id="WP_265689491.1">
    <property type="nucleotide sequence ID" value="NZ_JAKRRX010000234.1"/>
</dbReference>
<dbReference type="EMBL" id="JAKRRX010000234">
    <property type="protein sequence ID" value="MCW8336405.1"/>
    <property type="molecule type" value="Genomic_DNA"/>
</dbReference>
<evidence type="ECO:0000313" key="2">
    <source>
        <dbReference type="Proteomes" id="UP001155586"/>
    </source>
</evidence>
<accession>A0A9X3CIQ8</accession>
<name>A0A9X3CIQ8_9VIBR</name>
<dbReference type="Proteomes" id="UP001155586">
    <property type="component" value="Unassembled WGS sequence"/>
</dbReference>
<gene>
    <name evidence="1" type="ORF">MD483_21580</name>
</gene>
<evidence type="ECO:0000313" key="1">
    <source>
        <dbReference type="EMBL" id="MCW8336405.1"/>
    </source>
</evidence>
<keyword evidence="2" id="KW-1185">Reference proteome</keyword>
<sequence length="138" mass="15610">MFQHLSTIEKLLVLERYEEVGLHGLIEDLVIESCVKARFISRDDVSKCSSKFKWVQNTASYAINSYALNDEAEGRDEVSATLSSFDEFVEFCQSRTKEVLEFVSDKALESAPYLEDEEGSAKATDNEARLKLKGPNLF</sequence>